<feature type="compositionally biased region" description="Low complexity" evidence="1">
    <location>
        <begin position="106"/>
        <end position="118"/>
    </location>
</feature>
<evidence type="ECO:0000313" key="5">
    <source>
        <dbReference type="Proteomes" id="UP000313231"/>
    </source>
</evidence>
<gene>
    <name evidence="4" type="ORF">FHP29_08445</name>
</gene>
<feature type="region of interest" description="Disordered" evidence="1">
    <location>
        <begin position="36"/>
        <end position="139"/>
    </location>
</feature>
<proteinExistence type="predicted"/>
<reference evidence="4 5" key="1">
    <citation type="journal article" date="2016" name="Int. J. Syst. Evol. Microbiol.">
        <title>Nocardioides albidus sp. nov., an actinobacterium isolated from garden soil.</title>
        <authorList>
            <person name="Singh H."/>
            <person name="Du J."/>
            <person name="Trinh H."/>
            <person name="Won K."/>
            <person name="Yang J.E."/>
            <person name="Yin C."/>
            <person name="Kook M."/>
            <person name="Yi T.H."/>
        </authorList>
    </citation>
    <scope>NUCLEOTIDE SEQUENCE [LARGE SCALE GENOMIC DNA]</scope>
    <source>
        <strain evidence="4 5">CCTCC AB 2015297</strain>
    </source>
</reference>
<comment type="caution">
    <text evidence="4">The sequence shown here is derived from an EMBL/GenBank/DDBJ whole genome shotgun (WGS) entry which is preliminary data.</text>
</comment>
<feature type="signal peptide" evidence="3">
    <location>
        <begin position="1"/>
        <end position="40"/>
    </location>
</feature>
<dbReference type="AlphaFoldDB" id="A0A5C4W3G7"/>
<feature type="chain" id="PRO_5022901184" description="LPXTG cell wall anchor domain-containing protein" evidence="3">
    <location>
        <begin position="41"/>
        <end position="296"/>
    </location>
</feature>
<feature type="compositionally biased region" description="Basic and acidic residues" evidence="1">
    <location>
        <begin position="239"/>
        <end position="250"/>
    </location>
</feature>
<keyword evidence="2" id="KW-0812">Transmembrane</keyword>
<keyword evidence="5" id="KW-1185">Reference proteome</keyword>
<keyword evidence="2" id="KW-1133">Transmembrane helix</keyword>
<evidence type="ECO:0000256" key="3">
    <source>
        <dbReference type="SAM" id="SignalP"/>
    </source>
</evidence>
<feature type="compositionally biased region" description="Low complexity" evidence="1">
    <location>
        <begin position="47"/>
        <end position="56"/>
    </location>
</feature>
<keyword evidence="3" id="KW-0732">Signal</keyword>
<evidence type="ECO:0000256" key="1">
    <source>
        <dbReference type="SAM" id="MobiDB-lite"/>
    </source>
</evidence>
<sequence>MSRASRLGARIRSRRSLALLLPAAVLAVTCPTGLAGPAHADSGGVPNGAAADAGSPPADPGPPADKRPPLPDQAKVPDSAPGRGLPDDDGTRPTPGPGLKGPRPPAAAGAGAGASAPSADDRGPGHASPAQGATTGPDKQHRVVVCKYVRKPGVAEVYSHPIIVDFHALLGQGFAGSFPFAFSDGQLTSVAIRWAEKGERASDVADSECPTTGAPPEPPPGGQVTPPAPQGQVGGIVEEAKTPTVRDGEKAAAVTRGSGLPQTGAPAYLMALLAAGAASLAGGIAMVRAGRRRVVG</sequence>
<name>A0A5C4W3G7_9ACTN</name>
<keyword evidence="2" id="KW-0472">Membrane</keyword>
<dbReference type="OrthoDB" id="4872300at2"/>
<feature type="compositionally biased region" description="Pro residues" evidence="1">
    <location>
        <begin position="213"/>
        <end position="229"/>
    </location>
</feature>
<dbReference type="Proteomes" id="UP000313231">
    <property type="component" value="Unassembled WGS sequence"/>
</dbReference>
<accession>A0A5C4W3G7</accession>
<evidence type="ECO:0000256" key="2">
    <source>
        <dbReference type="SAM" id="Phobius"/>
    </source>
</evidence>
<feature type="region of interest" description="Disordered" evidence="1">
    <location>
        <begin position="239"/>
        <end position="258"/>
    </location>
</feature>
<evidence type="ECO:0000313" key="4">
    <source>
        <dbReference type="EMBL" id="TNM41985.1"/>
    </source>
</evidence>
<protein>
    <recommendedName>
        <fullName evidence="6">LPXTG cell wall anchor domain-containing protein</fullName>
    </recommendedName>
</protein>
<organism evidence="4 5">
    <name type="scientific">Nocardioides albidus</name>
    <dbReference type="NCBI Taxonomy" id="1517589"/>
    <lineage>
        <taxon>Bacteria</taxon>
        <taxon>Bacillati</taxon>
        <taxon>Actinomycetota</taxon>
        <taxon>Actinomycetes</taxon>
        <taxon>Propionibacteriales</taxon>
        <taxon>Nocardioidaceae</taxon>
        <taxon>Nocardioides</taxon>
    </lineage>
</organism>
<dbReference type="EMBL" id="VDMP01000021">
    <property type="protein sequence ID" value="TNM41985.1"/>
    <property type="molecule type" value="Genomic_DNA"/>
</dbReference>
<dbReference type="RefSeq" id="WP_139622425.1">
    <property type="nucleotide sequence ID" value="NZ_VDMP01000021.1"/>
</dbReference>
<feature type="transmembrane region" description="Helical" evidence="2">
    <location>
        <begin position="267"/>
        <end position="287"/>
    </location>
</feature>
<evidence type="ECO:0008006" key="6">
    <source>
        <dbReference type="Google" id="ProtNLM"/>
    </source>
</evidence>
<feature type="region of interest" description="Disordered" evidence="1">
    <location>
        <begin position="199"/>
        <end position="234"/>
    </location>
</feature>